<feature type="signal peptide" evidence="2">
    <location>
        <begin position="1"/>
        <end position="26"/>
    </location>
</feature>
<keyword evidence="4" id="KW-1185">Reference proteome</keyword>
<proteinExistence type="predicted"/>
<organism evidence="3 4">
    <name type="scientific">Penicillium cinerascens</name>
    <dbReference type="NCBI Taxonomy" id="70096"/>
    <lineage>
        <taxon>Eukaryota</taxon>
        <taxon>Fungi</taxon>
        <taxon>Dikarya</taxon>
        <taxon>Ascomycota</taxon>
        <taxon>Pezizomycotina</taxon>
        <taxon>Eurotiomycetes</taxon>
        <taxon>Eurotiomycetidae</taxon>
        <taxon>Eurotiales</taxon>
        <taxon>Aspergillaceae</taxon>
        <taxon>Penicillium</taxon>
    </lineage>
</organism>
<comment type="caution">
    <text evidence="3">The sequence shown here is derived from an EMBL/GenBank/DDBJ whole genome shotgun (WGS) entry which is preliminary data.</text>
</comment>
<gene>
    <name evidence="3" type="ORF">N7498_002734</name>
</gene>
<dbReference type="AlphaFoldDB" id="A0A9W9NAN4"/>
<sequence length="197" mass="20434">MTRFLIATTALLAIVVSSMSTQLSNSLQTREDIEPGSPLYNCHEACESISPGEADQVLPRLGEVILISETDNYCNNSTFTSDLKSCLKCAETYDIWKYYGTKVKLAASGCNDDATPSPSSATSEAAVTATTGVNNTSTSNTSNATVSTTSTAYTTGTTPGTAATATNTTTTNGAVSFVQQNAALPAIMGLLAWALTA</sequence>
<feature type="chain" id="PRO_5040984982" evidence="2">
    <location>
        <begin position="27"/>
        <end position="197"/>
    </location>
</feature>
<dbReference type="GeneID" id="83177097"/>
<dbReference type="RefSeq" id="XP_058312140.1">
    <property type="nucleotide sequence ID" value="XM_058449796.1"/>
</dbReference>
<reference evidence="3" key="1">
    <citation type="submission" date="2022-12" db="EMBL/GenBank/DDBJ databases">
        <authorList>
            <person name="Petersen C."/>
        </authorList>
    </citation>
    <scope>NUCLEOTIDE SEQUENCE</scope>
    <source>
        <strain evidence="3">IBT 15544</strain>
    </source>
</reference>
<accession>A0A9W9NAN4</accession>
<name>A0A9W9NAN4_9EURO</name>
<feature type="region of interest" description="Disordered" evidence="1">
    <location>
        <begin position="132"/>
        <end position="166"/>
    </location>
</feature>
<evidence type="ECO:0000256" key="1">
    <source>
        <dbReference type="SAM" id="MobiDB-lite"/>
    </source>
</evidence>
<evidence type="ECO:0000313" key="4">
    <source>
        <dbReference type="Proteomes" id="UP001150904"/>
    </source>
</evidence>
<keyword evidence="2" id="KW-0732">Signal</keyword>
<dbReference type="OrthoDB" id="4160690at2759"/>
<reference evidence="3" key="2">
    <citation type="journal article" date="2023" name="IMA Fungus">
        <title>Comparative genomic study of the Penicillium genus elucidates a diverse pangenome and 15 lateral gene transfer events.</title>
        <authorList>
            <person name="Petersen C."/>
            <person name="Sorensen T."/>
            <person name="Nielsen M.R."/>
            <person name="Sondergaard T.E."/>
            <person name="Sorensen J.L."/>
            <person name="Fitzpatrick D.A."/>
            <person name="Frisvad J.C."/>
            <person name="Nielsen K.L."/>
        </authorList>
    </citation>
    <scope>NUCLEOTIDE SEQUENCE</scope>
    <source>
        <strain evidence="3">IBT 15544</strain>
    </source>
</reference>
<evidence type="ECO:0000256" key="2">
    <source>
        <dbReference type="SAM" id="SignalP"/>
    </source>
</evidence>
<evidence type="ECO:0000313" key="3">
    <source>
        <dbReference type="EMBL" id="KAJ5216327.1"/>
    </source>
</evidence>
<protein>
    <submittedName>
        <fullName evidence="3">Uncharacterized protein</fullName>
    </submittedName>
</protein>
<dbReference type="Proteomes" id="UP001150904">
    <property type="component" value="Unassembled WGS sequence"/>
</dbReference>
<dbReference type="EMBL" id="JAPQKR010000005">
    <property type="protein sequence ID" value="KAJ5216327.1"/>
    <property type="molecule type" value="Genomic_DNA"/>
</dbReference>